<dbReference type="SUPFAM" id="SSF53474">
    <property type="entry name" value="alpha/beta-Hydrolases"/>
    <property type="match status" value="1"/>
</dbReference>
<dbReference type="PANTHER" id="PTHR46118:SF4">
    <property type="entry name" value="PROTEIN ABHD11"/>
    <property type="match status" value="1"/>
</dbReference>
<evidence type="ECO:0000259" key="2">
    <source>
        <dbReference type="Pfam" id="PF00561"/>
    </source>
</evidence>
<evidence type="ECO:0000313" key="4">
    <source>
        <dbReference type="Proteomes" id="UP000028980"/>
    </source>
</evidence>
<dbReference type="Gene3D" id="3.40.50.1820">
    <property type="entry name" value="alpha/beta hydrolase"/>
    <property type="match status" value="1"/>
</dbReference>
<protein>
    <submittedName>
        <fullName evidence="3">Putative esterase/lipase ybfF</fullName>
    </submittedName>
</protein>
<reference evidence="3 4" key="1">
    <citation type="journal article" date="2014" name="Genome Announc.">
        <title>Draft Genome Sequences of Marine Flavobacterium Nonlabens Strains NR17, NR24, NR27, NR32, NR33, and Ara13.</title>
        <authorList>
            <person name="Nakanishi M."/>
            <person name="Meirelles P."/>
            <person name="Suzuki R."/>
            <person name="Takatani N."/>
            <person name="Mino S."/>
            <person name="Suda W."/>
            <person name="Oshima K."/>
            <person name="Hattori M."/>
            <person name="Ohkuma M."/>
            <person name="Hosokawa M."/>
            <person name="Miyashita K."/>
            <person name="Thompson F.L."/>
            <person name="Niwa A."/>
            <person name="Sawabe T."/>
            <person name="Sawabe T."/>
        </authorList>
    </citation>
    <scope>NUCLEOTIDE SEQUENCE [LARGE SCALE GENOMIC DNA]</scope>
    <source>
        <strain evidence="4">JCM19296</strain>
    </source>
</reference>
<comment type="caution">
    <text evidence="3">The sequence shown here is derived from an EMBL/GenBank/DDBJ whole genome shotgun (WGS) entry which is preliminary data.</text>
</comment>
<evidence type="ECO:0000256" key="1">
    <source>
        <dbReference type="ARBA" id="ARBA00022801"/>
    </source>
</evidence>
<sequence>MLHSIILGEGKPLIILHGFLGMADNWKTLGKEWSENGYEVHLIDQRNHGRSLHSVDFNYTLLAKDVHDYCIEHKLENIYLLGHSMGGKVAMKVAADFPQLIKKLVVADIAPKTYAPHHSDIINGLKSINFDEIKSRKEADEQLALRISDFGTRQFLLKSLYRIDKNRYGWRFNLEVLSDSQEMIGFQEPIQTQINIPTLFVRGANSGYINDNDFVIIEHAFAKADLKTIPNAGHWLHAEQPEIFYNTVTSFLTD</sequence>
<gene>
    <name evidence="3" type="ORF">JCM19296_74</name>
</gene>
<proteinExistence type="predicted"/>
<dbReference type="AlphaFoldDB" id="A0A081D6F0"/>
<dbReference type="Proteomes" id="UP000028980">
    <property type="component" value="Unassembled WGS sequence"/>
</dbReference>
<dbReference type="InterPro" id="IPR000073">
    <property type="entry name" value="AB_hydrolase_1"/>
</dbReference>
<name>A0A081D6F0_NONUL</name>
<organism evidence="3 4">
    <name type="scientific">Nonlabens ulvanivorans</name>
    <name type="common">Persicivirga ulvanivorans</name>
    <dbReference type="NCBI Taxonomy" id="906888"/>
    <lineage>
        <taxon>Bacteria</taxon>
        <taxon>Pseudomonadati</taxon>
        <taxon>Bacteroidota</taxon>
        <taxon>Flavobacteriia</taxon>
        <taxon>Flavobacteriales</taxon>
        <taxon>Flavobacteriaceae</taxon>
        <taxon>Nonlabens</taxon>
    </lineage>
</organism>
<dbReference type="EMBL" id="BBLG01000001">
    <property type="protein sequence ID" value="GAK74496.1"/>
    <property type="molecule type" value="Genomic_DNA"/>
</dbReference>
<accession>A0A081D6F0</accession>
<keyword evidence="1" id="KW-0378">Hydrolase</keyword>
<feature type="domain" description="AB hydrolase-1" evidence="2">
    <location>
        <begin position="11"/>
        <end position="240"/>
    </location>
</feature>
<dbReference type="GO" id="GO:0016787">
    <property type="term" value="F:hydrolase activity"/>
    <property type="evidence" value="ECO:0007669"/>
    <property type="project" value="UniProtKB-KW"/>
</dbReference>
<dbReference type="Pfam" id="PF00561">
    <property type="entry name" value="Abhydrolase_1"/>
    <property type="match status" value="1"/>
</dbReference>
<evidence type="ECO:0000313" key="3">
    <source>
        <dbReference type="EMBL" id="GAK74496.1"/>
    </source>
</evidence>
<dbReference type="InterPro" id="IPR029058">
    <property type="entry name" value="AB_hydrolase_fold"/>
</dbReference>
<dbReference type="PANTHER" id="PTHR46118">
    <property type="entry name" value="PROTEIN ABHD11"/>
    <property type="match status" value="1"/>
</dbReference>